<dbReference type="InterPro" id="IPR003778">
    <property type="entry name" value="CT_A_B"/>
</dbReference>
<dbReference type="NCBIfam" id="TIGR00724">
    <property type="entry name" value="urea_amlyse_rel"/>
    <property type="match status" value="1"/>
</dbReference>
<evidence type="ECO:0000256" key="2">
    <source>
        <dbReference type="ARBA" id="ARBA00022801"/>
    </source>
</evidence>
<accession>A0ABU1VV99</accession>
<dbReference type="EMBL" id="JAVDWR010000001">
    <property type="protein sequence ID" value="MDR7119653.1"/>
    <property type="molecule type" value="Genomic_DNA"/>
</dbReference>
<dbReference type="SUPFAM" id="SSF50891">
    <property type="entry name" value="Cyclophilin-like"/>
    <property type="match status" value="1"/>
</dbReference>
<evidence type="ECO:0000256" key="1">
    <source>
        <dbReference type="ARBA" id="ARBA00022741"/>
    </source>
</evidence>
<organism evidence="5 6">
    <name type="scientific">Rheinheimera soli</name>
    <dbReference type="NCBI Taxonomy" id="443616"/>
    <lineage>
        <taxon>Bacteria</taxon>
        <taxon>Pseudomonadati</taxon>
        <taxon>Pseudomonadota</taxon>
        <taxon>Gammaproteobacteria</taxon>
        <taxon>Chromatiales</taxon>
        <taxon>Chromatiaceae</taxon>
        <taxon>Rheinheimera</taxon>
    </lineage>
</organism>
<evidence type="ECO:0000313" key="5">
    <source>
        <dbReference type="EMBL" id="MDR7119653.1"/>
    </source>
</evidence>
<evidence type="ECO:0000256" key="3">
    <source>
        <dbReference type="ARBA" id="ARBA00022840"/>
    </source>
</evidence>
<proteinExistence type="predicted"/>
<comment type="caution">
    <text evidence="5">The sequence shown here is derived from an EMBL/GenBank/DDBJ whole genome shotgun (WGS) entry which is preliminary data.</text>
</comment>
<dbReference type="Pfam" id="PF02626">
    <property type="entry name" value="CT_A_B"/>
    <property type="match status" value="1"/>
</dbReference>
<dbReference type="PANTHER" id="PTHR43309">
    <property type="entry name" value="5-OXOPROLINASE SUBUNIT C"/>
    <property type="match status" value="1"/>
</dbReference>
<name>A0ABU1VV99_9GAMM</name>
<reference evidence="5 6" key="1">
    <citation type="submission" date="2023-07" db="EMBL/GenBank/DDBJ databases">
        <title>Sorghum-associated microbial communities from plants grown in Nebraska, USA.</title>
        <authorList>
            <person name="Schachtman D."/>
        </authorList>
    </citation>
    <scope>NUCLEOTIDE SEQUENCE [LARGE SCALE GENOMIC DNA]</scope>
    <source>
        <strain evidence="5 6">4138</strain>
    </source>
</reference>
<dbReference type="PANTHER" id="PTHR43309:SF4">
    <property type="entry name" value="CARBOXYLTRANSFERASE DOMAIN-CONTAINING PROTEIN"/>
    <property type="match status" value="1"/>
</dbReference>
<keyword evidence="6" id="KW-1185">Reference proteome</keyword>
<dbReference type="RefSeq" id="WP_310274360.1">
    <property type="nucleotide sequence ID" value="NZ_JAVDWR010000001.1"/>
</dbReference>
<evidence type="ECO:0000313" key="6">
    <source>
        <dbReference type="Proteomes" id="UP001257909"/>
    </source>
</evidence>
<feature type="domain" description="Carboxyltransferase" evidence="4">
    <location>
        <begin position="25"/>
        <end position="302"/>
    </location>
</feature>
<dbReference type="Gene3D" id="2.40.100.10">
    <property type="entry name" value="Cyclophilin-like"/>
    <property type="match status" value="1"/>
</dbReference>
<keyword evidence="2" id="KW-0378">Hydrolase</keyword>
<dbReference type="InterPro" id="IPR052708">
    <property type="entry name" value="PxpC"/>
</dbReference>
<evidence type="ECO:0000259" key="4">
    <source>
        <dbReference type="SMART" id="SM00797"/>
    </source>
</evidence>
<protein>
    <submittedName>
        <fullName evidence="5">Biotin-dependent carboxylase-like uncharacterized protein</fullName>
    </submittedName>
</protein>
<dbReference type="Proteomes" id="UP001257909">
    <property type="component" value="Unassembled WGS sequence"/>
</dbReference>
<keyword evidence="1" id="KW-0547">Nucleotide-binding</keyword>
<keyword evidence="3" id="KW-0067">ATP-binding</keyword>
<gene>
    <name evidence="5" type="ORF">J2W69_000568</name>
</gene>
<dbReference type="InterPro" id="IPR029000">
    <property type="entry name" value="Cyclophilin-like_dom_sf"/>
</dbReference>
<sequence>MSAFVVLKAGVLATLQDQGRFGYAHLGLTQGGPADYASYRIADLLLQNPNPSCQIEVSVGGFSVLALTDTVFCVTGGAMPLTVNGQPKNLWHTHRIKKDDVIELGFAKSGLRCYLAVAGGFKLPKDFGSNSTVLREKIGGIGGAALEPGQFLPAASVYRPLLWALPEKLWPDYSAPLELGLLPGYQQHWFDESQWQQLYSTDYQVSALYDRMGYRLQGDPLLYQPRALLSEGICYGAVQLPPDGLPIVLLNDRQTLGGYPKPGVVLARHAAALAQCKQGHPIRFYPVSPEQLKAEQMQQGRYWAELAMEFRSLV</sequence>
<dbReference type="SMART" id="SM00797">
    <property type="entry name" value="AHS2"/>
    <property type="match status" value="1"/>
</dbReference>